<sequence>MSPLHGGKNSKGTLPSSIPWEINKMYTPTTYYLDIVHYLEGSPADRLGVLQSHLSVWRRLLPAGWLQNRGAMEGPVSDLSTPTRRGPEAGTGSCPRGDDEARHPPLSVLPEAQGDRSGSI</sequence>
<protein>
    <submittedName>
        <fullName evidence="2">Uncharacterized protein</fullName>
    </submittedName>
</protein>
<evidence type="ECO:0000256" key="1">
    <source>
        <dbReference type="SAM" id="MobiDB-lite"/>
    </source>
</evidence>
<comment type="caution">
    <text evidence="2">The sequence shown here is derived from an EMBL/GenBank/DDBJ whole genome shotgun (WGS) entry which is preliminary data.</text>
</comment>
<keyword evidence="3" id="KW-1185">Reference proteome</keyword>
<dbReference type="EMBL" id="BGZK01000696">
    <property type="protein sequence ID" value="GBP56572.1"/>
    <property type="molecule type" value="Genomic_DNA"/>
</dbReference>
<evidence type="ECO:0000313" key="3">
    <source>
        <dbReference type="Proteomes" id="UP000299102"/>
    </source>
</evidence>
<dbReference type="AlphaFoldDB" id="A0A4C1X0U7"/>
<name>A0A4C1X0U7_EUMVA</name>
<organism evidence="2 3">
    <name type="scientific">Eumeta variegata</name>
    <name type="common">Bagworm moth</name>
    <name type="synonym">Eumeta japonica</name>
    <dbReference type="NCBI Taxonomy" id="151549"/>
    <lineage>
        <taxon>Eukaryota</taxon>
        <taxon>Metazoa</taxon>
        <taxon>Ecdysozoa</taxon>
        <taxon>Arthropoda</taxon>
        <taxon>Hexapoda</taxon>
        <taxon>Insecta</taxon>
        <taxon>Pterygota</taxon>
        <taxon>Neoptera</taxon>
        <taxon>Endopterygota</taxon>
        <taxon>Lepidoptera</taxon>
        <taxon>Glossata</taxon>
        <taxon>Ditrysia</taxon>
        <taxon>Tineoidea</taxon>
        <taxon>Psychidae</taxon>
        <taxon>Oiketicinae</taxon>
        <taxon>Eumeta</taxon>
    </lineage>
</organism>
<accession>A0A4C1X0U7</accession>
<evidence type="ECO:0000313" key="2">
    <source>
        <dbReference type="EMBL" id="GBP56572.1"/>
    </source>
</evidence>
<feature type="region of interest" description="Disordered" evidence="1">
    <location>
        <begin position="69"/>
        <end position="120"/>
    </location>
</feature>
<proteinExistence type="predicted"/>
<dbReference type="Proteomes" id="UP000299102">
    <property type="component" value="Unassembled WGS sequence"/>
</dbReference>
<reference evidence="2 3" key="1">
    <citation type="journal article" date="2019" name="Commun. Biol.">
        <title>The bagworm genome reveals a unique fibroin gene that provides high tensile strength.</title>
        <authorList>
            <person name="Kono N."/>
            <person name="Nakamura H."/>
            <person name="Ohtoshi R."/>
            <person name="Tomita M."/>
            <person name="Numata K."/>
            <person name="Arakawa K."/>
        </authorList>
    </citation>
    <scope>NUCLEOTIDE SEQUENCE [LARGE SCALE GENOMIC DNA]</scope>
</reference>
<gene>
    <name evidence="2" type="ORF">EVAR_80333_1</name>
</gene>